<comment type="caution">
    <text evidence="2">The sequence shown here is derived from an EMBL/GenBank/DDBJ whole genome shotgun (WGS) entry which is preliminary data.</text>
</comment>
<organism evidence="2 3">
    <name type="scientific">Pleuronectes platessa</name>
    <name type="common">European plaice</name>
    <dbReference type="NCBI Taxonomy" id="8262"/>
    <lineage>
        <taxon>Eukaryota</taxon>
        <taxon>Metazoa</taxon>
        <taxon>Chordata</taxon>
        <taxon>Craniata</taxon>
        <taxon>Vertebrata</taxon>
        <taxon>Euteleostomi</taxon>
        <taxon>Actinopterygii</taxon>
        <taxon>Neopterygii</taxon>
        <taxon>Teleostei</taxon>
        <taxon>Neoteleostei</taxon>
        <taxon>Acanthomorphata</taxon>
        <taxon>Carangaria</taxon>
        <taxon>Pleuronectiformes</taxon>
        <taxon>Pleuronectoidei</taxon>
        <taxon>Pleuronectidae</taxon>
        <taxon>Pleuronectes</taxon>
    </lineage>
</organism>
<keyword evidence="3" id="KW-1185">Reference proteome</keyword>
<gene>
    <name evidence="2" type="ORF">PLEPLA_LOCUS6851</name>
</gene>
<feature type="compositionally biased region" description="Basic and acidic residues" evidence="1">
    <location>
        <begin position="24"/>
        <end position="51"/>
    </location>
</feature>
<dbReference type="AlphaFoldDB" id="A0A9N7TWM4"/>
<name>A0A9N7TWM4_PLEPL</name>
<evidence type="ECO:0000313" key="2">
    <source>
        <dbReference type="EMBL" id="CAB1419023.1"/>
    </source>
</evidence>
<feature type="region of interest" description="Disordered" evidence="1">
    <location>
        <begin position="1"/>
        <end position="74"/>
    </location>
</feature>
<protein>
    <submittedName>
        <fullName evidence="2">Uncharacterized protein</fullName>
    </submittedName>
</protein>
<sequence>MSSQSRGKCHYGNRGRGSGGFSMGERERGGKETKGEKDWELGPSPSRERRGEKRRRRSRRSGLSGASQQLLKLKNQDVHSEAGKWALEGGPVKWQAGRQAGRLMLQEGRLQYVGGRASILTLARKSSLPSGAYLPFSDLQQQLVLQPVTRGAVVTAAIDRVLSHAKSLGAAVSFSSEAE</sequence>
<evidence type="ECO:0000256" key="1">
    <source>
        <dbReference type="SAM" id="MobiDB-lite"/>
    </source>
</evidence>
<dbReference type="Proteomes" id="UP001153269">
    <property type="component" value="Unassembled WGS sequence"/>
</dbReference>
<evidence type="ECO:0000313" key="3">
    <source>
        <dbReference type="Proteomes" id="UP001153269"/>
    </source>
</evidence>
<dbReference type="EMBL" id="CADEAL010000358">
    <property type="protein sequence ID" value="CAB1419023.1"/>
    <property type="molecule type" value="Genomic_DNA"/>
</dbReference>
<reference evidence="2" key="1">
    <citation type="submission" date="2020-03" db="EMBL/GenBank/DDBJ databases">
        <authorList>
            <person name="Weist P."/>
        </authorList>
    </citation>
    <scope>NUCLEOTIDE SEQUENCE</scope>
</reference>
<proteinExistence type="predicted"/>
<accession>A0A9N7TWM4</accession>